<dbReference type="InterPro" id="IPR035979">
    <property type="entry name" value="RBD_domain_sf"/>
</dbReference>
<evidence type="ECO:0000256" key="7">
    <source>
        <dbReference type="PROSITE-ProRule" id="PRU00176"/>
    </source>
</evidence>
<evidence type="ECO:0000313" key="11">
    <source>
        <dbReference type="Proteomes" id="UP001583172"/>
    </source>
</evidence>
<feature type="domain" description="RRM" evidence="9">
    <location>
        <begin position="352"/>
        <end position="461"/>
    </location>
</feature>
<keyword evidence="6" id="KW-0539">Nucleus</keyword>
<evidence type="ECO:0000256" key="2">
    <source>
        <dbReference type="ARBA" id="ARBA00004604"/>
    </source>
</evidence>
<comment type="function">
    <text evidence="1">Involved in pre-25S rRNA processing.</text>
</comment>
<feature type="compositionally biased region" description="Basic and acidic residues" evidence="8">
    <location>
        <begin position="66"/>
        <end position="77"/>
    </location>
</feature>
<feature type="compositionally biased region" description="Basic and acidic residues" evidence="8">
    <location>
        <begin position="532"/>
        <end position="546"/>
    </location>
</feature>
<evidence type="ECO:0000256" key="3">
    <source>
        <dbReference type="ARBA" id="ARBA00007077"/>
    </source>
</evidence>
<feature type="compositionally biased region" description="Basic residues" evidence="8">
    <location>
        <begin position="590"/>
        <end position="618"/>
    </location>
</feature>
<dbReference type="Pfam" id="PF00076">
    <property type="entry name" value="RRM_1"/>
    <property type="match status" value="1"/>
</dbReference>
<proteinExistence type="inferred from homology"/>
<dbReference type="PANTHER" id="PTHR23236">
    <property type="entry name" value="EUKARYOTIC TRANSLATION INITIATION FACTOR 4B/4H"/>
    <property type="match status" value="1"/>
</dbReference>
<evidence type="ECO:0000259" key="9">
    <source>
        <dbReference type="PROSITE" id="PS50102"/>
    </source>
</evidence>
<feature type="region of interest" description="Disordered" evidence="8">
    <location>
        <begin position="1"/>
        <end position="218"/>
    </location>
</feature>
<comment type="similarity">
    <text evidence="3">Belongs to the RRM RBM34 family.</text>
</comment>
<feature type="compositionally biased region" description="Low complexity" evidence="8">
    <location>
        <begin position="112"/>
        <end position="123"/>
    </location>
</feature>
<feature type="compositionally biased region" description="Basic and acidic residues" evidence="8">
    <location>
        <begin position="556"/>
        <end position="566"/>
    </location>
</feature>
<gene>
    <name evidence="10" type="ORF">VTJ49DRAFT_51</name>
</gene>
<keyword evidence="11" id="KW-1185">Reference proteome</keyword>
<organism evidence="10 11">
    <name type="scientific">Humicola insolens</name>
    <name type="common">Soft-rot fungus</name>
    <dbReference type="NCBI Taxonomy" id="85995"/>
    <lineage>
        <taxon>Eukaryota</taxon>
        <taxon>Fungi</taxon>
        <taxon>Dikarya</taxon>
        <taxon>Ascomycota</taxon>
        <taxon>Pezizomycotina</taxon>
        <taxon>Sordariomycetes</taxon>
        <taxon>Sordariomycetidae</taxon>
        <taxon>Sordariales</taxon>
        <taxon>Chaetomiaceae</taxon>
        <taxon>Mycothermus</taxon>
    </lineage>
</organism>
<dbReference type="Gene3D" id="3.30.70.330">
    <property type="match status" value="2"/>
</dbReference>
<dbReference type="SUPFAM" id="SSF54928">
    <property type="entry name" value="RNA-binding domain, RBD"/>
    <property type="match status" value="2"/>
</dbReference>
<evidence type="ECO:0000313" key="10">
    <source>
        <dbReference type="EMBL" id="KAL1844372.1"/>
    </source>
</evidence>
<evidence type="ECO:0000256" key="8">
    <source>
        <dbReference type="SAM" id="MobiDB-lite"/>
    </source>
</evidence>
<sequence>MAKSKLSLAAPSKAVDPSLDSLFSQSVGPAKPHPKSRYEEPLPPKSRKAAEDDEDDEDNESDEGHDESSEQDNDKSEAGSGEEDTAESDPAASEDSDEDEVPSADEMEVDAASEAGSDASSGSSEDDETEAARVIERAVAQGKSAEDGTRKRKRKRKDGDEELEAAYLERLAAEDEPSGKRRKSKDDKAENAEQNGEKGASKEDHESGDESGDEPPVHESLTAAPAMAELEKANRTVFLSNVSVEAITSRKAKKTLLRHLSSVLDKNADPPQKIESIRFRSTAFESAGIPKRAAYIKKEVMEATTKSTNAYVVYSTQAAARLAISNLNGTVVLDRHLRADSVAHPAPIDHRRCVFVGNLGFVDDESVYTTKLDEEGKEVTTKRKRTKEPSDIEEGLWRVFGEKAGKVENVRVVRDPATRVGKGFAYVQFYDGNSVEAAILLNGKKFPPMLPRELRVTRCKAPQKTARAVEARLNRSAPADANTRSKKRKRGDSGYVPKPTAELQTLAGRASKLLGRFGAAKLTEQLPGVGGKDSKKMKGKKDDSKSRKPIAAAQSEKQRQKGEIKGPEQFVFEGRRASARDGKPKDLKFKVKNKSKKKDPRLALKKKKKKASSKTGKK</sequence>
<evidence type="ECO:0000256" key="5">
    <source>
        <dbReference type="ARBA" id="ARBA00022884"/>
    </source>
</evidence>
<dbReference type="InterPro" id="IPR000504">
    <property type="entry name" value="RRM_dom"/>
</dbReference>
<feature type="compositionally biased region" description="Acidic residues" evidence="8">
    <location>
        <begin position="80"/>
        <end position="111"/>
    </location>
</feature>
<dbReference type="EMBL" id="JAZGSY010000001">
    <property type="protein sequence ID" value="KAL1844372.1"/>
    <property type="molecule type" value="Genomic_DNA"/>
</dbReference>
<dbReference type="Proteomes" id="UP001583172">
    <property type="component" value="Unassembled WGS sequence"/>
</dbReference>
<feature type="compositionally biased region" description="Basic and acidic residues" evidence="8">
    <location>
        <begin position="171"/>
        <end position="205"/>
    </location>
</feature>
<dbReference type="PROSITE" id="PS50102">
    <property type="entry name" value="RRM"/>
    <property type="match status" value="1"/>
</dbReference>
<reference evidence="10 11" key="1">
    <citation type="journal article" date="2024" name="Commun. Biol.">
        <title>Comparative genomic analysis of thermophilic fungi reveals convergent evolutionary adaptations and gene losses.</title>
        <authorList>
            <person name="Steindorff A.S."/>
            <person name="Aguilar-Pontes M.V."/>
            <person name="Robinson A.J."/>
            <person name="Andreopoulos B."/>
            <person name="LaButti K."/>
            <person name="Kuo A."/>
            <person name="Mondo S."/>
            <person name="Riley R."/>
            <person name="Otillar R."/>
            <person name="Haridas S."/>
            <person name="Lipzen A."/>
            <person name="Grimwood J."/>
            <person name="Schmutz J."/>
            <person name="Clum A."/>
            <person name="Reid I.D."/>
            <person name="Moisan M.C."/>
            <person name="Butler G."/>
            <person name="Nguyen T.T.M."/>
            <person name="Dewar K."/>
            <person name="Conant G."/>
            <person name="Drula E."/>
            <person name="Henrissat B."/>
            <person name="Hansel C."/>
            <person name="Singer S."/>
            <person name="Hutchinson M.I."/>
            <person name="de Vries R.P."/>
            <person name="Natvig D.O."/>
            <person name="Powell A.J."/>
            <person name="Tsang A."/>
            <person name="Grigoriev I.V."/>
        </authorList>
    </citation>
    <scope>NUCLEOTIDE SEQUENCE [LARGE SCALE GENOMIC DNA]</scope>
    <source>
        <strain evidence="10 11">CBS 620.91</strain>
    </source>
</reference>
<evidence type="ECO:0000256" key="1">
    <source>
        <dbReference type="ARBA" id="ARBA00002475"/>
    </source>
</evidence>
<feature type="region of interest" description="Disordered" evidence="8">
    <location>
        <begin position="461"/>
        <end position="502"/>
    </location>
</feature>
<comment type="caution">
    <text evidence="10">The sequence shown here is derived from an EMBL/GenBank/DDBJ whole genome shotgun (WGS) entry which is preliminary data.</text>
</comment>
<keyword evidence="5 7" id="KW-0694">RNA-binding</keyword>
<dbReference type="PANTHER" id="PTHR23236:SF25">
    <property type="entry name" value="RNA-BINDING PROTEIN 34"/>
    <property type="match status" value="1"/>
</dbReference>
<dbReference type="InterPro" id="IPR012677">
    <property type="entry name" value="Nucleotide-bd_a/b_plait_sf"/>
</dbReference>
<feature type="compositionally biased region" description="Basic and acidic residues" evidence="8">
    <location>
        <begin position="573"/>
        <end position="589"/>
    </location>
</feature>
<evidence type="ECO:0000256" key="4">
    <source>
        <dbReference type="ARBA" id="ARBA00015520"/>
    </source>
</evidence>
<dbReference type="SMART" id="SM00360">
    <property type="entry name" value="RRM"/>
    <property type="match status" value="2"/>
</dbReference>
<feature type="compositionally biased region" description="Acidic residues" evidence="8">
    <location>
        <begin position="51"/>
        <end position="65"/>
    </location>
</feature>
<evidence type="ECO:0000256" key="6">
    <source>
        <dbReference type="ARBA" id="ARBA00023242"/>
    </source>
</evidence>
<feature type="region of interest" description="Disordered" evidence="8">
    <location>
        <begin position="525"/>
        <end position="618"/>
    </location>
</feature>
<protein>
    <recommendedName>
        <fullName evidence="4">Nucleolar protein 12</fullName>
    </recommendedName>
</protein>
<name>A0ABR3VRT0_HUMIN</name>
<accession>A0ABR3VRT0</accession>
<comment type="subcellular location">
    <subcellularLocation>
        <location evidence="2">Nucleus</location>
        <location evidence="2">Nucleolus</location>
    </subcellularLocation>
</comment>